<dbReference type="UniPathway" id="UPA00378"/>
<dbReference type="PANTHER" id="PTHR48438">
    <property type="entry name" value="ALPHA-(1,3)-FUCOSYLTRANSFERASE C-RELATED"/>
    <property type="match status" value="1"/>
</dbReference>
<dbReference type="EMBL" id="GL732526">
    <property type="protein sequence ID" value="EFX87949.1"/>
    <property type="molecule type" value="Genomic_DNA"/>
</dbReference>
<evidence type="ECO:0000256" key="7">
    <source>
        <dbReference type="ARBA" id="ARBA00022968"/>
    </source>
</evidence>
<name>E9FWT5_DAPPU</name>
<evidence type="ECO:0000256" key="6">
    <source>
        <dbReference type="ARBA" id="ARBA00022692"/>
    </source>
</evidence>
<dbReference type="KEGG" id="dpx:DAPPUDRAFT_311402"/>
<dbReference type="PhylomeDB" id="E9FWT5"/>
<evidence type="ECO:0000256" key="2">
    <source>
        <dbReference type="ARBA" id="ARBA00004922"/>
    </source>
</evidence>
<dbReference type="Pfam" id="PF00852">
    <property type="entry name" value="Glyco_transf_10"/>
    <property type="match status" value="1"/>
</dbReference>
<keyword evidence="8" id="KW-1133">Transmembrane helix</keyword>
<dbReference type="HOGENOM" id="CLU_032075_3_0_1"/>
<dbReference type="GO" id="GO:0008417">
    <property type="term" value="F:fucosyltransferase activity"/>
    <property type="evidence" value="ECO:0007669"/>
    <property type="project" value="InterPro"/>
</dbReference>
<dbReference type="Pfam" id="PF17039">
    <property type="entry name" value="Glyco_tran_10_N"/>
    <property type="match status" value="1"/>
</dbReference>
<dbReference type="InterPro" id="IPR055270">
    <property type="entry name" value="Glyco_tran_10_C"/>
</dbReference>
<evidence type="ECO:0000256" key="3">
    <source>
        <dbReference type="ARBA" id="ARBA00008919"/>
    </source>
</evidence>
<dbReference type="FunFam" id="3.40.50.11660:FF:000009">
    <property type="entry name" value="Uncharacterized protein"/>
    <property type="match status" value="1"/>
</dbReference>
<evidence type="ECO:0000313" key="16">
    <source>
        <dbReference type="Proteomes" id="UP000000305"/>
    </source>
</evidence>
<evidence type="ECO:0000259" key="13">
    <source>
        <dbReference type="Pfam" id="PF00852"/>
    </source>
</evidence>
<evidence type="ECO:0000256" key="5">
    <source>
        <dbReference type="ARBA" id="ARBA00022679"/>
    </source>
</evidence>
<evidence type="ECO:0000313" key="15">
    <source>
        <dbReference type="EMBL" id="EFX87949.1"/>
    </source>
</evidence>
<keyword evidence="7" id="KW-0735">Signal-anchor</keyword>
<dbReference type="SUPFAM" id="SSF53756">
    <property type="entry name" value="UDP-Glycosyltransferase/glycogen phosphorylase"/>
    <property type="match status" value="1"/>
</dbReference>
<keyword evidence="9 12" id="KW-0333">Golgi apparatus</keyword>
<dbReference type="GO" id="GO:0032580">
    <property type="term" value="C:Golgi cisterna membrane"/>
    <property type="evidence" value="ECO:0007669"/>
    <property type="project" value="UniProtKB-SubCell"/>
</dbReference>
<keyword evidence="10" id="KW-0472">Membrane</keyword>
<evidence type="ECO:0000256" key="12">
    <source>
        <dbReference type="RuleBase" id="RU003832"/>
    </source>
</evidence>
<comment type="subcellular location">
    <subcellularLocation>
        <location evidence="1 12">Golgi apparatus</location>
        <location evidence="1 12">Golgi stack membrane</location>
        <topology evidence="1 12">Single-pass type II membrane protein</topology>
    </subcellularLocation>
</comment>
<sequence>MSLDKSVIDNLFPSLFLSKRKTILIWNSAHRIETAAFGIGHEPFVQYGCEISDCILFDNATSPDLLPIEDYDAIILHMHELWITGHPIYNRQKYQRLIFLTQEAPTTLAIDVNEMGNYFNWTMSYRFNSDIQLLYGRIHPGPTAPKTREETDQMVKGTTAKNYAAHKTQQIAWMVSHCDTHGLRETYVAQLSKFIPVDIYGGCGNLTCDRNESHWLSDPICYTMLEKKYKFYLSFENCICTDYVTEKFFELLNYDIIPIVYGGANYSQLAPLHSFINALDFTPETLAQYLKILDANDTLYNEYFWWKDHYRIESGIEQMARHGFCDLCKKLHQDDGVTKYYPELLTDWNPDTVCEKVESWDIPTYPVTHRFFKL</sequence>
<feature type="domain" description="Fucosyltransferase C-terminal" evidence="13">
    <location>
        <begin position="165"/>
        <end position="344"/>
    </location>
</feature>
<dbReference type="eggNOG" id="KOG2619">
    <property type="taxonomic scope" value="Eukaryota"/>
</dbReference>
<gene>
    <name evidence="15" type="ORF">DAPPUDRAFT_311402</name>
</gene>
<comment type="similarity">
    <text evidence="3 12">Belongs to the glycosyltransferase 10 family.</text>
</comment>
<keyword evidence="16" id="KW-1185">Reference proteome</keyword>
<protein>
    <recommendedName>
        <fullName evidence="12">Fucosyltransferase</fullName>
        <ecNumber evidence="12">2.4.1.-</ecNumber>
    </recommendedName>
</protein>
<evidence type="ECO:0000256" key="8">
    <source>
        <dbReference type="ARBA" id="ARBA00022989"/>
    </source>
</evidence>
<keyword evidence="4 12" id="KW-0328">Glycosyltransferase</keyword>
<dbReference type="InterPro" id="IPR031481">
    <property type="entry name" value="Glyco_tran_10_N"/>
</dbReference>
<dbReference type="InterPro" id="IPR001503">
    <property type="entry name" value="Glyco_trans_10"/>
</dbReference>
<proteinExistence type="inferred from homology"/>
<organism evidence="15 16">
    <name type="scientific">Daphnia pulex</name>
    <name type="common">Water flea</name>
    <dbReference type="NCBI Taxonomy" id="6669"/>
    <lineage>
        <taxon>Eukaryota</taxon>
        <taxon>Metazoa</taxon>
        <taxon>Ecdysozoa</taxon>
        <taxon>Arthropoda</taxon>
        <taxon>Crustacea</taxon>
        <taxon>Branchiopoda</taxon>
        <taxon>Diplostraca</taxon>
        <taxon>Cladocera</taxon>
        <taxon>Anomopoda</taxon>
        <taxon>Daphniidae</taxon>
        <taxon>Daphnia</taxon>
    </lineage>
</organism>
<keyword evidence="6 12" id="KW-0812">Transmembrane</keyword>
<dbReference type="InterPro" id="IPR038577">
    <property type="entry name" value="GT10-like_C_sf"/>
</dbReference>
<dbReference type="PANTHER" id="PTHR48438:SF1">
    <property type="entry name" value="ALPHA-(1,3)-FUCOSYLTRANSFERASE C-RELATED"/>
    <property type="match status" value="1"/>
</dbReference>
<dbReference type="Gene3D" id="3.40.50.11660">
    <property type="entry name" value="Glycosyl transferase family 10, C-terminal domain"/>
    <property type="match status" value="1"/>
</dbReference>
<evidence type="ECO:0000256" key="9">
    <source>
        <dbReference type="ARBA" id="ARBA00023034"/>
    </source>
</evidence>
<reference evidence="15 16" key="1">
    <citation type="journal article" date="2011" name="Science">
        <title>The ecoresponsive genome of Daphnia pulex.</title>
        <authorList>
            <person name="Colbourne J.K."/>
            <person name="Pfrender M.E."/>
            <person name="Gilbert D."/>
            <person name="Thomas W.K."/>
            <person name="Tucker A."/>
            <person name="Oakley T.H."/>
            <person name="Tokishita S."/>
            <person name="Aerts A."/>
            <person name="Arnold G.J."/>
            <person name="Basu M.K."/>
            <person name="Bauer D.J."/>
            <person name="Caceres C.E."/>
            <person name="Carmel L."/>
            <person name="Casola C."/>
            <person name="Choi J.H."/>
            <person name="Detter J.C."/>
            <person name="Dong Q."/>
            <person name="Dusheyko S."/>
            <person name="Eads B.D."/>
            <person name="Frohlich T."/>
            <person name="Geiler-Samerotte K.A."/>
            <person name="Gerlach D."/>
            <person name="Hatcher P."/>
            <person name="Jogdeo S."/>
            <person name="Krijgsveld J."/>
            <person name="Kriventseva E.V."/>
            <person name="Kultz D."/>
            <person name="Laforsch C."/>
            <person name="Lindquist E."/>
            <person name="Lopez J."/>
            <person name="Manak J.R."/>
            <person name="Muller J."/>
            <person name="Pangilinan J."/>
            <person name="Patwardhan R.P."/>
            <person name="Pitluck S."/>
            <person name="Pritham E.J."/>
            <person name="Rechtsteiner A."/>
            <person name="Rho M."/>
            <person name="Rogozin I.B."/>
            <person name="Sakarya O."/>
            <person name="Salamov A."/>
            <person name="Schaack S."/>
            <person name="Shapiro H."/>
            <person name="Shiga Y."/>
            <person name="Skalitzky C."/>
            <person name="Smith Z."/>
            <person name="Souvorov A."/>
            <person name="Sung W."/>
            <person name="Tang Z."/>
            <person name="Tsuchiya D."/>
            <person name="Tu H."/>
            <person name="Vos H."/>
            <person name="Wang M."/>
            <person name="Wolf Y.I."/>
            <person name="Yamagata H."/>
            <person name="Yamada T."/>
            <person name="Ye Y."/>
            <person name="Shaw J.R."/>
            <person name="Andrews J."/>
            <person name="Crease T.J."/>
            <person name="Tang H."/>
            <person name="Lucas S.M."/>
            <person name="Robertson H.M."/>
            <person name="Bork P."/>
            <person name="Koonin E.V."/>
            <person name="Zdobnov E.M."/>
            <person name="Grigoriev I.V."/>
            <person name="Lynch M."/>
            <person name="Boore J.L."/>
        </authorList>
    </citation>
    <scope>NUCLEOTIDE SEQUENCE [LARGE SCALE GENOMIC DNA]</scope>
</reference>
<evidence type="ECO:0000256" key="11">
    <source>
        <dbReference type="ARBA" id="ARBA00023180"/>
    </source>
</evidence>
<evidence type="ECO:0000256" key="4">
    <source>
        <dbReference type="ARBA" id="ARBA00022676"/>
    </source>
</evidence>
<dbReference type="InParanoid" id="E9FWT5"/>
<feature type="domain" description="Fucosyltransferase N-terminal" evidence="14">
    <location>
        <begin position="19"/>
        <end position="136"/>
    </location>
</feature>
<keyword evidence="5 12" id="KW-0808">Transferase</keyword>
<dbReference type="OrthoDB" id="427096at2759"/>
<evidence type="ECO:0000256" key="10">
    <source>
        <dbReference type="ARBA" id="ARBA00023136"/>
    </source>
</evidence>
<dbReference type="OMA" id="MHELWIT"/>
<evidence type="ECO:0000259" key="14">
    <source>
        <dbReference type="Pfam" id="PF17039"/>
    </source>
</evidence>
<comment type="pathway">
    <text evidence="2">Protein modification; protein glycosylation.</text>
</comment>
<dbReference type="AlphaFoldDB" id="E9FWT5"/>
<dbReference type="Proteomes" id="UP000000305">
    <property type="component" value="Unassembled WGS sequence"/>
</dbReference>
<dbReference type="STRING" id="6669.E9FWT5"/>
<keyword evidence="11" id="KW-0325">Glycoprotein</keyword>
<evidence type="ECO:0000256" key="1">
    <source>
        <dbReference type="ARBA" id="ARBA00004447"/>
    </source>
</evidence>
<dbReference type="EC" id="2.4.1.-" evidence="12"/>
<accession>E9FWT5</accession>